<dbReference type="SUPFAM" id="SSF53098">
    <property type="entry name" value="Ribonuclease H-like"/>
    <property type="match status" value="1"/>
</dbReference>
<evidence type="ECO:0000259" key="1">
    <source>
        <dbReference type="Pfam" id="PF05699"/>
    </source>
</evidence>
<comment type="caution">
    <text evidence="2">The sequence shown here is derived from an EMBL/GenBank/DDBJ whole genome shotgun (WGS) entry which is preliminary data.</text>
</comment>
<sequence>MAPKRVSKFEDKYSTEFSGIKRSKKGDEYAFCTLCQDDISLVSIGKGAISIHQQRIKHQKASKAANTSKAITEFTQNKVTPSNTDRQAAAAEGTWAYHVANHAQAFLPNECISAGLFREMFPDSRLEWVTLNTKKVDQMDVIHVAKQIMPDVDETIFDEVSTLNTILEQILDEEFEKLSTEEKWKKIFKSDLPSLYQLVSKILSVPVSNAFVERIFSLVSAQWTDTRNSLKEETVKSLVQNVLKGCRVLGVYACPQPLLVLPMNIEIGARCDFVTLVLVDSWFSDLAFALFCKFEKISLVRAIEEEFGCILAMGETRVQIHSIYPIADFKRGVTTGGFGGLSPQSQWYLCDGACLLHIMGRRARRICVMEGNARVSTLSQCPLTNL</sequence>
<reference evidence="2" key="1">
    <citation type="submission" date="2022-01" db="EMBL/GenBank/DDBJ databases">
        <title>Genome Sequence Resource for Two Populations of Ditylenchus destructor, the Migratory Endoparasitic Phytonematode.</title>
        <authorList>
            <person name="Zhang H."/>
            <person name="Lin R."/>
            <person name="Xie B."/>
        </authorList>
    </citation>
    <scope>NUCLEOTIDE SEQUENCE</scope>
    <source>
        <strain evidence="2">BazhouSP</strain>
    </source>
</reference>
<evidence type="ECO:0000313" key="3">
    <source>
        <dbReference type="Proteomes" id="UP001201812"/>
    </source>
</evidence>
<proteinExistence type="predicted"/>
<dbReference type="Pfam" id="PF05699">
    <property type="entry name" value="Dimer_Tnp_hAT"/>
    <property type="match status" value="1"/>
</dbReference>
<dbReference type="InterPro" id="IPR012337">
    <property type="entry name" value="RNaseH-like_sf"/>
</dbReference>
<dbReference type="InterPro" id="IPR008906">
    <property type="entry name" value="HATC_C_dom"/>
</dbReference>
<keyword evidence="3" id="KW-1185">Reference proteome</keyword>
<dbReference type="Proteomes" id="UP001201812">
    <property type="component" value="Unassembled WGS sequence"/>
</dbReference>
<organism evidence="2 3">
    <name type="scientific">Ditylenchus destructor</name>
    <dbReference type="NCBI Taxonomy" id="166010"/>
    <lineage>
        <taxon>Eukaryota</taxon>
        <taxon>Metazoa</taxon>
        <taxon>Ecdysozoa</taxon>
        <taxon>Nematoda</taxon>
        <taxon>Chromadorea</taxon>
        <taxon>Rhabditida</taxon>
        <taxon>Tylenchina</taxon>
        <taxon>Tylenchomorpha</taxon>
        <taxon>Sphaerularioidea</taxon>
        <taxon>Anguinidae</taxon>
        <taxon>Anguininae</taxon>
        <taxon>Ditylenchus</taxon>
    </lineage>
</organism>
<dbReference type="EMBL" id="JAKKPZ010000008">
    <property type="protein sequence ID" value="KAI1717932.1"/>
    <property type="molecule type" value="Genomic_DNA"/>
</dbReference>
<protein>
    <recommendedName>
        <fullName evidence="1">HAT C-terminal dimerisation domain-containing protein</fullName>
    </recommendedName>
</protein>
<name>A0AAD4N704_9BILA</name>
<dbReference type="GO" id="GO:0046983">
    <property type="term" value="F:protein dimerization activity"/>
    <property type="evidence" value="ECO:0007669"/>
    <property type="project" value="InterPro"/>
</dbReference>
<dbReference type="PANTHER" id="PTHR37162">
    <property type="entry name" value="HAT FAMILY DIMERISATION DOMAINCONTAINING PROTEIN-RELATED"/>
    <property type="match status" value="1"/>
</dbReference>
<accession>A0AAD4N704</accession>
<dbReference type="AlphaFoldDB" id="A0AAD4N704"/>
<feature type="domain" description="HAT C-terminal dimerisation" evidence="1">
    <location>
        <begin position="176"/>
        <end position="239"/>
    </location>
</feature>
<evidence type="ECO:0000313" key="2">
    <source>
        <dbReference type="EMBL" id="KAI1717932.1"/>
    </source>
</evidence>
<gene>
    <name evidence="2" type="ORF">DdX_06341</name>
</gene>
<dbReference type="PANTHER" id="PTHR37162:SF10">
    <property type="entry name" value="DUF4371 DOMAIN-CONTAINING PROTEIN"/>
    <property type="match status" value="1"/>
</dbReference>